<evidence type="ECO:0000256" key="1">
    <source>
        <dbReference type="SAM" id="Phobius"/>
    </source>
</evidence>
<name>A0A1E2RXN4_9HYPH</name>
<reference evidence="2 3" key="1">
    <citation type="submission" date="2016-07" db="EMBL/GenBank/DDBJ databases">
        <title>Draft genome sequence of Methyloligella halotolerans C2T (VKM B-2706T=CCUG 61687T=DSM 25045T), a halotolerant polyhydroxybutyrate accumulating methylotroph.</title>
        <authorList>
            <person name="Vasilenko O.V."/>
            <person name="Doronina N.V."/>
            <person name="Poroshina M.N."/>
            <person name="Tarlachkov S.V."/>
            <person name="Trotsenko Y.A."/>
        </authorList>
    </citation>
    <scope>NUCLEOTIDE SEQUENCE [LARGE SCALE GENOMIC DNA]</scope>
    <source>
        <strain evidence="2 3">VKM B-2706</strain>
    </source>
</reference>
<organism evidence="2 3">
    <name type="scientific">Methyloligella halotolerans</name>
    <dbReference type="NCBI Taxonomy" id="1177755"/>
    <lineage>
        <taxon>Bacteria</taxon>
        <taxon>Pseudomonadati</taxon>
        <taxon>Pseudomonadota</taxon>
        <taxon>Alphaproteobacteria</taxon>
        <taxon>Hyphomicrobiales</taxon>
        <taxon>Hyphomicrobiaceae</taxon>
        <taxon>Methyloligella</taxon>
    </lineage>
</organism>
<protein>
    <submittedName>
        <fullName evidence="2">Uncharacterized protein</fullName>
    </submittedName>
</protein>
<keyword evidence="3" id="KW-1185">Reference proteome</keyword>
<keyword evidence="1" id="KW-1133">Transmembrane helix</keyword>
<evidence type="ECO:0000313" key="2">
    <source>
        <dbReference type="EMBL" id="ODA66900.1"/>
    </source>
</evidence>
<keyword evidence="1" id="KW-0812">Transmembrane</keyword>
<comment type="caution">
    <text evidence="2">The sequence shown here is derived from an EMBL/GenBank/DDBJ whole genome shotgun (WGS) entry which is preliminary data.</text>
</comment>
<dbReference type="Proteomes" id="UP000095087">
    <property type="component" value="Unassembled WGS sequence"/>
</dbReference>
<feature type="transmembrane region" description="Helical" evidence="1">
    <location>
        <begin position="7"/>
        <end position="27"/>
    </location>
</feature>
<sequence>MLKNQSIIQAAAAAVIVAVPAFFPVAIQASEPQIAPATQPHRVEVEQLLVGESGAAISEARALQPTAKDTKPKAAAANSVESRQLALIVILLSTLGIATRLLWRRHLRAVSLVQDADIDDEMRSN</sequence>
<keyword evidence="1" id="KW-0472">Membrane</keyword>
<proteinExistence type="predicted"/>
<dbReference type="EMBL" id="MASI01000005">
    <property type="protein sequence ID" value="ODA66900.1"/>
    <property type="molecule type" value="Genomic_DNA"/>
</dbReference>
<feature type="transmembrane region" description="Helical" evidence="1">
    <location>
        <begin position="85"/>
        <end position="103"/>
    </location>
</feature>
<accession>A0A1E2RXN4</accession>
<evidence type="ECO:0000313" key="3">
    <source>
        <dbReference type="Proteomes" id="UP000095087"/>
    </source>
</evidence>
<gene>
    <name evidence="2" type="ORF">A7A08_02197</name>
</gene>
<dbReference type="AlphaFoldDB" id="A0A1E2RXN4"/>